<feature type="compositionally biased region" description="Low complexity" evidence="1">
    <location>
        <begin position="224"/>
        <end position="237"/>
    </location>
</feature>
<dbReference type="EMBL" id="JAVFKP010000006">
    <property type="protein sequence ID" value="MDQ4628622.1"/>
    <property type="molecule type" value="Genomic_DNA"/>
</dbReference>
<dbReference type="Proteomes" id="UP001237592">
    <property type="component" value="Unassembled WGS sequence"/>
</dbReference>
<comment type="caution">
    <text evidence="2">The sequence shown here is derived from an EMBL/GenBank/DDBJ whole genome shotgun (WGS) entry which is preliminary data.</text>
</comment>
<feature type="region of interest" description="Disordered" evidence="1">
    <location>
        <begin position="224"/>
        <end position="243"/>
    </location>
</feature>
<organism evidence="2 3">
    <name type="scientific">Janthinobacterium lividum</name>
    <dbReference type="NCBI Taxonomy" id="29581"/>
    <lineage>
        <taxon>Bacteria</taxon>
        <taxon>Pseudomonadati</taxon>
        <taxon>Pseudomonadota</taxon>
        <taxon>Betaproteobacteria</taxon>
        <taxon>Burkholderiales</taxon>
        <taxon>Oxalobacteraceae</taxon>
        <taxon>Janthinobacterium</taxon>
    </lineage>
</organism>
<feature type="compositionally biased region" description="Low complexity" evidence="1">
    <location>
        <begin position="398"/>
        <end position="411"/>
    </location>
</feature>
<gene>
    <name evidence="2" type="ORF">RB624_22315</name>
</gene>
<evidence type="ECO:0000313" key="3">
    <source>
        <dbReference type="Proteomes" id="UP001237592"/>
    </source>
</evidence>
<protein>
    <submittedName>
        <fullName evidence="2">Uncharacterized protein</fullName>
    </submittedName>
</protein>
<name>A0ABU0XZ36_9BURK</name>
<proteinExistence type="predicted"/>
<dbReference type="RefSeq" id="WP_307780224.1">
    <property type="nucleotide sequence ID" value="NZ_JAVFKP010000006.1"/>
</dbReference>
<feature type="compositionally biased region" description="Basic and acidic residues" evidence="1">
    <location>
        <begin position="303"/>
        <end position="313"/>
    </location>
</feature>
<feature type="region of interest" description="Disordered" evidence="1">
    <location>
        <begin position="398"/>
        <end position="420"/>
    </location>
</feature>
<evidence type="ECO:0000256" key="1">
    <source>
        <dbReference type="SAM" id="MobiDB-lite"/>
    </source>
</evidence>
<feature type="region of interest" description="Disordered" evidence="1">
    <location>
        <begin position="303"/>
        <end position="329"/>
    </location>
</feature>
<sequence length="470" mass="48528">MDPISRATVPNTIPATSRVGATAPLPPVLPVPPSNAAAALAILSSTQVDISPLGQFLSGVALSRRQLLALQGATEEARAANTPVNVNDDLLALARQLTESFAQLQTSGIDASQLATAGDAPGSLAQRYDLLSGDGTTDAAAALAQDGSLLTQAQLARIGIDLRNEDVDAVILQAAYAADSNATLDALQQGADVLAQVGAVLAQQQGAPLAAVVEADLTGEALPSSAAQAPQAEQMQAIDEAPSQTAAIAQRQLELQQQLEAEELNLDLQELRPQPQAQAAADAAQLLQTQRTDNQRVDAQRLDAERLDSERINTDQQAQQQEAARVDELRQGQVQQQGLQQQAQAAADDAARAQLAASDAQMAAQAASDRAQSLARAAQGQADAGLATAQARLAQQNVQAQEQAAQNAGQAVPPPSSQDPSVAVAIAAYNLNNAALNPGLMNRPLPASDSRLPLVAPVAPVEPVKPVTKI</sequence>
<evidence type="ECO:0000313" key="2">
    <source>
        <dbReference type="EMBL" id="MDQ4628622.1"/>
    </source>
</evidence>
<reference evidence="2 3" key="1">
    <citation type="submission" date="2023-08" db="EMBL/GenBank/DDBJ databases">
        <title>Draft genome sequence of Janthinobacterium lividum.</title>
        <authorList>
            <person name="Chun B.H."/>
            <person name="Lee Y."/>
        </authorList>
    </citation>
    <scope>NUCLEOTIDE SEQUENCE [LARGE SCALE GENOMIC DNA]</scope>
    <source>
        <strain evidence="2 3">AMJK</strain>
    </source>
</reference>
<keyword evidence="3" id="KW-1185">Reference proteome</keyword>
<accession>A0ABU0XZ36</accession>